<dbReference type="STRING" id="485913.Krac_1699"/>
<reference evidence="1 2" key="1">
    <citation type="journal article" date="2011" name="Stand. Genomic Sci.">
        <title>Non-contiguous finished genome sequence and contextual data of the filamentous soil bacterium Ktedonobacter racemifer type strain (SOSP1-21).</title>
        <authorList>
            <person name="Chang Y.J."/>
            <person name="Land M."/>
            <person name="Hauser L."/>
            <person name="Chertkov O."/>
            <person name="Del Rio T.G."/>
            <person name="Nolan M."/>
            <person name="Copeland A."/>
            <person name="Tice H."/>
            <person name="Cheng J.F."/>
            <person name="Lucas S."/>
            <person name="Han C."/>
            <person name="Goodwin L."/>
            <person name="Pitluck S."/>
            <person name="Ivanova N."/>
            <person name="Ovchinikova G."/>
            <person name="Pati A."/>
            <person name="Chen A."/>
            <person name="Palaniappan K."/>
            <person name="Mavromatis K."/>
            <person name="Liolios K."/>
            <person name="Brettin T."/>
            <person name="Fiebig A."/>
            <person name="Rohde M."/>
            <person name="Abt B."/>
            <person name="Goker M."/>
            <person name="Detter J.C."/>
            <person name="Woyke T."/>
            <person name="Bristow J."/>
            <person name="Eisen J.A."/>
            <person name="Markowitz V."/>
            <person name="Hugenholtz P."/>
            <person name="Kyrpides N.C."/>
            <person name="Klenk H.P."/>
            <person name="Lapidus A."/>
        </authorList>
    </citation>
    <scope>NUCLEOTIDE SEQUENCE [LARGE SCALE GENOMIC DNA]</scope>
    <source>
        <strain evidence="2">DSM 44963</strain>
    </source>
</reference>
<dbReference type="AlphaFoldDB" id="D6U2R9"/>
<evidence type="ECO:0000313" key="1">
    <source>
        <dbReference type="EMBL" id="EFH81033.1"/>
    </source>
</evidence>
<evidence type="ECO:0000313" key="2">
    <source>
        <dbReference type="Proteomes" id="UP000004508"/>
    </source>
</evidence>
<gene>
    <name evidence="1" type="ORF">Krac_1699</name>
</gene>
<proteinExistence type="predicted"/>
<accession>D6U2R9</accession>
<name>D6U2R9_KTERA</name>
<keyword evidence="2" id="KW-1185">Reference proteome</keyword>
<dbReference type="Proteomes" id="UP000004508">
    <property type="component" value="Unassembled WGS sequence"/>
</dbReference>
<sequence>MLFRASMGCMGISGTLQWVRLRNHGYQLPGSRLLQCNLSVCAHFLFCPG</sequence>
<dbReference type="EMBL" id="ADVG01000004">
    <property type="protein sequence ID" value="EFH81033.1"/>
    <property type="molecule type" value="Genomic_DNA"/>
</dbReference>
<comment type="caution">
    <text evidence="1">The sequence shown here is derived from an EMBL/GenBank/DDBJ whole genome shotgun (WGS) entry which is preliminary data.</text>
</comment>
<protein>
    <submittedName>
        <fullName evidence="1">Uncharacterized protein</fullName>
    </submittedName>
</protein>
<organism evidence="1 2">
    <name type="scientific">Ktedonobacter racemifer DSM 44963</name>
    <dbReference type="NCBI Taxonomy" id="485913"/>
    <lineage>
        <taxon>Bacteria</taxon>
        <taxon>Bacillati</taxon>
        <taxon>Chloroflexota</taxon>
        <taxon>Ktedonobacteria</taxon>
        <taxon>Ktedonobacterales</taxon>
        <taxon>Ktedonobacteraceae</taxon>
        <taxon>Ktedonobacter</taxon>
    </lineage>
</organism>
<dbReference type="InParanoid" id="D6U2R9"/>